<keyword evidence="5" id="KW-1185">Reference proteome</keyword>
<name>A0ABR9RT91_9ACTN</name>
<evidence type="ECO:0000256" key="2">
    <source>
        <dbReference type="SAM" id="SignalP"/>
    </source>
</evidence>
<organism evidence="4 5">
    <name type="scientific">Nocardioides malaquae</name>
    <dbReference type="NCBI Taxonomy" id="2773426"/>
    <lineage>
        <taxon>Bacteria</taxon>
        <taxon>Bacillati</taxon>
        <taxon>Actinomycetota</taxon>
        <taxon>Actinomycetes</taxon>
        <taxon>Propionibacteriales</taxon>
        <taxon>Nocardioidaceae</taxon>
        <taxon>Nocardioides</taxon>
    </lineage>
</organism>
<dbReference type="PROSITE" id="PS50983">
    <property type="entry name" value="FE_B12_PBP"/>
    <property type="match status" value="1"/>
</dbReference>
<evidence type="ECO:0000313" key="4">
    <source>
        <dbReference type="EMBL" id="MBE7324779.1"/>
    </source>
</evidence>
<feature type="signal peptide" evidence="2">
    <location>
        <begin position="1"/>
        <end position="28"/>
    </location>
</feature>
<dbReference type="Gene3D" id="3.40.50.1980">
    <property type="entry name" value="Nitrogenase molybdenum iron protein domain"/>
    <property type="match status" value="2"/>
</dbReference>
<comment type="similarity">
    <text evidence="1">Belongs to the bacterial solute-binding protein 8 family.</text>
</comment>
<keyword evidence="2" id="KW-0732">Signal</keyword>
<feature type="domain" description="Fe/B12 periplasmic-binding" evidence="3">
    <location>
        <begin position="60"/>
        <end position="330"/>
    </location>
</feature>
<dbReference type="InterPro" id="IPR002491">
    <property type="entry name" value="ABC_transptr_periplasmic_BD"/>
</dbReference>
<dbReference type="SUPFAM" id="SSF53807">
    <property type="entry name" value="Helical backbone' metal receptor"/>
    <property type="match status" value="1"/>
</dbReference>
<dbReference type="PROSITE" id="PS51257">
    <property type="entry name" value="PROKAR_LIPOPROTEIN"/>
    <property type="match status" value="1"/>
</dbReference>
<proteinExistence type="inferred from homology"/>
<dbReference type="RefSeq" id="WP_193638114.1">
    <property type="nucleotide sequence ID" value="NZ_JADCSA010000007.1"/>
</dbReference>
<dbReference type="PANTHER" id="PTHR30535:SF7">
    <property type="entry name" value="IRON(III) DICITRATE-BINDING PROTEIN"/>
    <property type="match status" value="1"/>
</dbReference>
<sequence length="337" mass="34450">MPSVRTPLLATCALLAAGVLTSCGSGSTATTGAGSGGDVGAPVTVTNCGTEVTVDSPPERIVTIKSTPTELVLALGLGERIVGTAFLDGPVPEELAPEDALTEISDQAPGQEAVLELEPDLVFAGWESNLAADTAGERDVLADLGVATYVSPSACQSEGAPEQMTYDLLFDHFTEAGDLLGAQEAAAELVAEQRAELDDLGRLAEEPTALWWSSGTDTPFVGGGTGAPQMVMERVGLANIAADVDQTWTSLGWEAVVDADPDVLVLVDADWNSAAQKIEHLESHPATRELSAVKAGRYLTVPFPAGEAGVRSVSAAAGLLAQAEELGLDVTAVGGGD</sequence>
<reference evidence="4 5" key="1">
    <citation type="submission" date="2020-10" db="EMBL/GenBank/DDBJ databases">
        <title>Nocardioides sp. isolated from sludge.</title>
        <authorList>
            <person name="Zhang X."/>
        </authorList>
    </citation>
    <scope>NUCLEOTIDE SEQUENCE [LARGE SCALE GENOMIC DNA]</scope>
    <source>
        <strain evidence="4 5">Y6</strain>
    </source>
</reference>
<accession>A0ABR9RT91</accession>
<dbReference type="Proteomes" id="UP000756387">
    <property type="component" value="Unassembled WGS sequence"/>
</dbReference>
<dbReference type="InterPro" id="IPR050902">
    <property type="entry name" value="ABC_Transporter_SBP"/>
</dbReference>
<evidence type="ECO:0000313" key="5">
    <source>
        <dbReference type="Proteomes" id="UP000756387"/>
    </source>
</evidence>
<dbReference type="Pfam" id="PF01497">
    <property type="entry name" value="Peripla_BP_2"/>
    <property type="match status" value="1"/>
</dbReference>
<dbReference type="InterPro" id="IPR022287">
    <property type="entry name" value="ABC_trnsptr_F420-0_sub-bd_pred"/>
</dbReference>
<feature type="chain" id="PRO_5045911974" evidence="2">
    <location>
        <begin position="29"/>
        <end position="337"/>
    </location>
</feature>
<evidence type="ECO:0000259" key="3">
    <source>
        <dbReference type="PROSITE" id="PS50983"/>
    </source>
</evidence>
<gene>
    <name evidence="4" type="ORF">IEQ44_08945</name>
</gene>
<comment type="caution">
    <text evidence="4">The sequence shown here is derived from an EMBL/GenBank/DDBJ whole genome shotgun (WGS) entry which is preliminary data.</text>
</comment>
<evidence type="ECO:0000256" key="1">
    <source>
        <dbReference type="ARBA" id="ARBA00008814"/>
    </source>
</evidence>
<dbReference type="NCBIfam" id="TIGR03868">
    <property type="entry name" value="F420-O_ABCperi"/>
    <property type="match status" value="1"/>
</dbReference>
<dbReference type="EMBL" id="JADCSA010000007">
    <property type="protein sequence ID" value="MBE7324779.1"/>
    <property type="molecule type" value="Genomic_DNA"/>
</dbReference>
<protein>
    <submittedName>
        <fullName evidence="4">F420-0 ABC transporter substrate-binding protein</fullName>
    </submittedName>
</protein>
<dbReference type="PANTHER" id="PTHR30535">
    <property type="entry name" value="VITAMIN B12-BINDING PROTEIN"/>
    <property type="match status" value="1"/>
</dbReference>